<evidence type="ECO:0000313" key="2">
    <source>
        <dbReference type="EMBL" id="CAK0875264.1"/>
    </source>
</evidence>
<comment type="caution">
    <text evidence="2">The sequence shown here is derived from an EMBL/GenBank/DDBJ whole genome shotgun (WGS) entry which is preliminary data.</text>
</comment>
<organism evidence="2 3">
    <name type="scientific">Prorocentrum cordatum</name>
    <dbReference type="NCBI Taxonomy" id="2364126"/>
    <lineage>
        <taxon>Eukaryota</taxon>
        <taxon>Sar</taxon>
        <taxon>Alveolata</taxon>
        <taxon>Dinophyceae</taxon>
        <taxon>Prorocentrales</taxon>
        <taxon>Prorocentraceae</taxon>
        <taxon>Prorocentrum</taxon>
    </lineage>
</organism>
<feature type="region of interest" description="Disordered" evidence="1">
    <location>
        <begin position="1"/>
        <end position="99"/>
    </location>
</feature>
<accession>A0ABN9VPD3</accession>
<name>A0ABN9VPD3_9DINO</name>
<sequence length="187" mass="19177">MAGGTALALGSTAPGRQLGHCASAEGGAAAAAWDLPRGRPPRAGEGAWPSEASGGGEASCTTASGGQGCDSAEGGDSQDGLGDSSEDAQDSDDDRQAGGAAFLPSADLLGRLRCYGYFAFAQDAGAWHEQPAVPVARIRVNARIHVDGHTHYVIESQLARLGEGKAPLAWSTRMRLKQLRQETCTCP</sequence>
<feature type="compositionally biased region" description="Low complexity" evidence="1">
    <location>
        <begin position="74"/>
        <end position="83"/>
    </location>
</feature>
<feature type="compositionally biased region" description="Low complexity" evidence="1">
    <location>
        <begin position="22"/>
        <end position="32"/>
    </location>
</feature>
<feature type="compositionally biased region" description="Acidic residues" evidence="1">
    <location>
        <begin position="84"/>
        <end position="93"/>
    </location>
</feature>
<evidence type="ECO:0000313" key="3">
    <source>
        <dbReference type="Proteomes" id="UP001189429"/>
    </source>
</evidence>
<feature type="compositionally biased region" description="Low complexity" evidence="1">
    <location>
        <begin position="1"/>
        <end position="15"/>
    </location>
</feature>
<gene>
    <name evidence="2" type="ORF">PCOR1329_LOCUS59970</name>
</gene>
<reference evidence="2" key="1">
    <citation type="submission" date="2023-10" db="EMBL/GenBank/DDBJ databases">
        <authorList>
            <person name="Chen Y."/>
            <person name="Shah S."/>
            <person name="Dougan E. K."/>
            <person name="Thang M."/>
            <person name="Chan C."/>
        </authorList>
    </citation>
    <scope>NUCLEOTIDE SEQUENCE [LARGE SCALE GENOMIC DNA]</scope>
</reference>
<evidence type="ECO:0000256" key="1">
    <source>
        <dbReference type="SAM" id="MobiDB-lite"/>
    </source>
</evidence>
<dbReference type="EMBL" id="CAUYUJ010017493">
    <property type="protein sequence ID" value="CAK0875264.1"/>
    <property type="molecule type" value="Genomic_DNA"/>
</dbReference>
<dbReference type="Proteomes" id="UP001189429">
    <property type="component" value="Unassembled WGS sequence"/>
</dbReference>
<proteinExistence type="predicted"/>
<protein>
    <submittedName>
        <fullName evidence="2">Uncharacterized protein</fullName>
    </submittedName>
</protein>
<keyword evidence="3" id="KW-1185">Reference proteome</keyword>